<dbReference type="Proteomes" id="UP000622552">
    <property type="component" value="Unassembled WGS sequence"/>
</dbReference>
<sequence length="117" mass="12477">MEGERHLRPGAELCDVCGRVITDGSQRYALVPDSSAVHESTSRFDGSRLLTGCDAAHLASLVREYERRPYVAAELWAGQITRALHAASPASLTVAQLGEATGLSAEQIEAAVAWNNA</sequence>
<keyword evidence="2" id="KW-1185">Reference proteome</keyword>
<name>A0A8J7G996_9ACTN</name>
<reference evidence="1" key="1">
    <citation type="submission" date="2020-11" db="EMBL/GenBank/DDBJ databases">
        <title>Sequencing the genomes of 1000 actinobacteria strains.</title>
        <authorList>
            <person name="Klenk H.-P."/>
        </authorList>
    </citation>
    <scope>NUCLEOTIDE SEQUENCE</scope>
    <source>
        <strain evidence="1">DSM 45356</strain>
    </source>
</reference>
<accession>A0A8J7G996</accession>
<organism evidence="1 2">
    <name type="scientific">Longispora fulva</name>
    <dbReference type="NCBI Taxonomy" id="619741"/>
    <lineage>
        <taxon>Bacteria</taxon>
        <taxon>Bacillati</taxon>
        <taxon>Actinomycetota</taxon>
        <taxon>Actinomycetes</taxon>
        <taxon>Micromonosporales</taxon>
        <taxon>Micromonosporaceae</taxon>
        <taxon>Longispora</taxon>
    </lineage>
</organism>
<dbReference type="RefSeq" id="WP_197002226.1">
    <property type="nucleotide sequence ID" value="NZ_BONS01000004.1"/>
</dbReference>
<gene>
    <name evidence="1" type="ORF">IW245_001259</name>
</gene>
<dbReference type="EMBL" id="JADOUF010000001">
    <property type="protein sequence ID" value="MBG6135065.1"/>
    <property type="molecule type" value="Genomic_DNA"/>
</dbReference>
<evidence type="ECO:0000313" key="1">
    <source>
        <dbReference type="EMBL" id="MBG6135065.1"/>
    </source>
</evidence>
<evidence type="ECO:0000313" key="2">
    <source>
        <dbReference type="Proteomes" id="UP000622552"/>
    </source>
</evidence>
<comment type="caution">
    <text evidence="1">The sequence shown here is derived from an EMBL/GenBank/DDBJ whole genome shotgun (WGS) entry which is preliminary data.</text>
</comment>
<protein>
    <submittedName>
        <fullName evidence="1">Uncharacterized protein</fullName>
    </submittedName>
</protein>
<dbReference type="AlphaFoldDB" id="A0A8J7G996"/>
<proteinExistence type="predicted"/>